<dbReference type="Proteomes" id="UP000297643">
    <property type="component" value="Unassembled WGS sequence"/>
</dbReference>
<dbReference type="RefSeq" id="WP_134509101.1">
    <property type="nucleotide sequence ID" value="NZ_SOFM01000027.1"/>
</dbReference>
<evidence type="ECO:0000313" key="2">
    <source>
        <dbReference type="Proteomes" id="UP000297643"/>
    </source>
</evidence>
<protein>
    <submittedName>
        <fullName evidence="1">Uncharacterized protein</fullName>
    </submittedName>
</protein>
<proteinExistence type="predicted"/>
<dbReference type="EMBL" id="SOFM01000027">
    <property type="protein sequence ID" value="TFC03636.1"/>
    <property type="molecule type" value="Genomic_DNA"/>
</dbReference>
<name>A0A4R8WA70_9MICO</name>
<gene>
    <name evidence="1" type="ORF">E3O32_10065</name>
</gene>
<reference evidence="1 2" key="1">
    <citation type="submission" date="2019-03" db="EMBL/GenBank/DDBJ databases">
        <title>Genomics of glacier-inhabiting Cryobacterium strains.</title>
        <authorList>
            <person name="Liu Q."/>
            <person name="Xin Y.-H."/>
        </authorList>
    </citation>
    <scope>NUCLEOTIDE SEQUENCE [LARGE SCALE GENOMIC DNA]</scope>
    <source>
        <strain evidence="1 2">RHLT2-21</strain>
    </source>
</reference>
<organism evidence="1 2">
    <name type="scientific">Cryobacterium mannosilyticum</name>
    <dbReference type="NCBI Taxonomy" id="1259190"/>
    <lineage>
        <taxon>Bacteria</taxon>
        <taxon>Bacillati</taxon>
        <taxon>Actinomycetota</taxon>
        <taxon>Actinomycetes</taxon>
        <taxon>Micrococcales</taxon>
        <taxon>Microbacteriaceae</taxon>
        <taxon>Cryobacterium</taxon>
    </lineage>
</organism>
<accession>A0A4R8WA70</accession>
<dbReference type="AlphaFoldDB" id="A0A4R8WA70"/>
<evidence type="ECO:0000313" key="1">
    <source>
        <dbReference type="EMBL" id="TFC03636.1"/>
    </source>
</evidence>
<comment type="caution">
    <text evidence="1">The sequence shown here is derived from an EMBL/GenBank/DDBJ whole genome shotgun (WGS) entry which is preliminary data.</text>
</comment>
<sequence>MRTMTAGGFFLLDDEGMPVEYVDVAAFEKRERIIANVIAIQSRDPDAALEFIIDSFKTPGEPEHVRLNLACGVLFQLATAILGPFMTLAEATYPQNDYVGDLLALTNRESLQGDLSNPEGSPSEGD</sequence>
<keyword evidence="2" id="KW-1185">Reference proteome</keyword>